<comment type="caution">
    <text evidence="1">The sequence shown here is derived from an EMBL/GenBank/DDBJ whole genome shotgun (WGS) entry which is preliminary data.</text>
</comment>
<gene>
    <name evidence="1" type="ORF">BE21_54170</name>
</gene>
<dbReference type="InterPro" id="IPR009012">
    <property type="entry name" value="GrpE_head"/>
</dbReference>
<sequence>VAVDPAVHRVAEVRPRREDEPEGVVVEVIRPGVAARGKLVREADVVASGPPLAAAAGEDGAVSPRKRLGF</sequence>
<dbReference type="EMBL" id="JEME01002912">
    <property type="protein sequence ID" value="KYG02842.1"/>
    <property type="molecule type" value="Genomic_DNA"/>
</dbReference>
<dbReference type="GO" id="GO:0006457">
    <property type="term" value="P:protein folding"/>
    <property type="evidence" value="ECO:0007669"/>
    <property type="project" value="InterPro"/>
</dbReference>
<feature type="non-terminal residue" evidence="1">
    <location>
        <position position="1"/>
    </location>
</feature>
<dbReference type="Gene3D" id="2.30.22.10">
    <property type="entry name" value="Head domain of nucleotide exchange factor GrpE"/>
    <property type="match status" value="1"/>
</dbReference>
<dbReference type="SUPFAM" id="SSF51064">
    <property type="entry name" value="Head domain of nucleotide exchange factor GrpE"/>
    <property type="match status" value="1"/>
</dbReference>
<dbReference type="Proteomes" id="UP000075502">
    <property type="component" value="Unassembled WGS sequence"/>
</dbReference>
<name>A0A150TDV9_SORCE</name>
<accession>A0A150TDV9</accession>
<reference evidence="1 2" key="1">
    <citation type="submission" date="2014-02" db="EMBL/GenBank/DDBJ databases">
        <title>The small core and large imbalanced accessory genome model reveals a collaborative survival strategy of Sorangium cellulosum strains in nature.</title>
        <authorList>
            <person name="Han K."/>
            <person name="Peng R."/>
            <person name="Blom J."/>
            <person name="Li Y.-Z."/>
        </authorList>
    </citation>
    <scope>NUCLEOTIDE SEQUENCE [LARGE SCALE GENOMIC DNA]</scope>
    <source>
        <strain evidence="1 2">So0007-03</strain>
    </source>
</reference>
<dbReference type="AlphaFoldDB" id="A0A150TDV9"/>
<organism evidence="1 2">
    <name type="scientific">Sorangium cellulosum</name>
    <name type="common">Polyangium cellulosum</name>
    <dbReference type="NCBI Taxonomy" id="56"/>
    <lineage>
        <taxon>Bacteria</taxon>
        <taxon>Pseudomonadati</taxon>
        <taxon>Myxococcota</taxon>
        <taxon>Polyangia</taxon>
        <taxon>Polyangiales</taxon>
        <taxon>Polyangiaceae</taxon>
        <taxon>Sorangium</taxon>
    </lineage>
</organism>
<proteinExistence type="predicted"/>
<protein>
    <submittedName>
        <fullName evidence="1">Uncharacterized protein</fullName>
    </submittedName>
</protein>
<evidence type="ECO:0000313" key="2">
    <source>
        <dbReference type="Proteomes" id="UP000075502"/>
    </source>
</evidence>
<evidence type="ECO:0000313" key="1">
    <source>
        <dbReference type="EMBL" id="KYG02842.1"/>
    </source>
</evidence>